<evidence type="ECO:0008006" key="3">
    <source>
        <dbReference type="Google" id="ProtNLM"/>
    </source>
</evidence>
<reference evidence="1 2" key="1">
    <citation type="journal article" date="2019" name="Emerg. Microbes Infect.">
        <title>Comprehensive subspecies identification of 175 nontuberculous mycobacteria species based on 7547 genomic profiles.</title>
        <authorList>
            <person name="Matsumoto Y."/>
            <person name="Kinjo T."/>
            <person name="Motooka D."/>
            <person name="Nabeya D."/>
            <person name="Jung N."/>
            <person name="Uechi K."/>
            <person name="Horii T."/>
            <person name="Iida T."/>
            <person name="Fujita J."/>
            <person name="Nakamura S."/>
        </authorList>
    </citation>
    <scope>NUCLEOTIDE SEQUENCE [LARGE SCALE GENOMIC DNA]</scope>
    <source>
        <strain evidence="1 2">JCM 18538</strain>
    </source>
</reference>
<dbReference type="SUPFAM" id="SSF52777">
    <property type="entry name" value="CoA-dependent acyltransferases"/>
    <property type="match status" value="1"/>
</dbReference>
<organism evidence="1 2">
    <name type="scientific">Mycolicibacterium arabiense</name>
    <dbReference type="NCBI Taxonomy" id="1286181"/>
    <lineage>
        <taxon>Bacteria</taxon>
        <taxon>Bacillati</taxon>
        <taxon>Actinomycetota</taxon>
        <taxon>Actinomycetes</taxon>
        <taxon>Mycobacteriales</taxon>
        <taxon>Mycobacteriaceae</taxon>
        <taxon>Mycolicibacterium</taxon>
    </lineage>
</organism>
<proteinExistence type="predicted"/>
<dbReference type="KEGG" id="marz:MARA_13090"/>
<gene>
    <name evidence="1" type="ORF">MARA_13090</name>
</gene>
<evidence type="ECO:0000313" key="1">
    <source>
        <dbReference type="EMBL" id="BBY47841.1"/>
    </source>
</evidence>
<accession>A0A7I7RUH3</accession>
<dbReference type="RefSeq" id="WP_163917715.1">
    <property type="nucleotide sequence ID" value="NZ_AP022593.1"/>
</dbReference>
<keyword evidence="2" id="KW-1185">Reference proteome</keyword>
<dbReference type="AlphaFoldDB" id="A0A7I7RUH3"/>
<evidence type="ECO:0000313" key="2">
    <source>
        <dbReference type="Proteomes" id="UP000467428"/>
    </source>
</evidence>
<protein>
    <recommendedName>
        <fullName evidence="3">Diacylglycerol O-acyltransferase</fullName>
    </recommendedName>
</protein>
<dbReference type="Proteomes" id="UP000467428">
    <property type="component" value="Chromosome"/>
</dbReference>
<geneLocation type="plasmid" evidence="2">
    <name>pjcm18538 dna</name>
</geneLocation>
<dbReference type="EMBL" id="AP022593">
    <property type="protein sequence ID" value="BBY47841.1"/>
    <property type="molecule type" value="Genomic_DNA"/>
</dbReference>
<sequence length="450" mass="48298">MSRGRLADSDDRLAYIDQATYLSFAATGRQQLAQFVWVYERQVDMDGLRRFHAHFGQGLAARLIEHSVLPFGRHRWVSAAGAPAPLDVADPRPPGQLGAWIEERSQTPVDPVHGPGWHLGVLPMSDGTSAVTLVLSHCLLDGGGSLLAMAEAVDGGRRDFGYDMPAARPRRKRFTSDVRQVVRDLPDFGRTVVHAAKFAYGKRGEISSSSGASRPPAAHVPDGDVVLPAVSAIVDARDWDARAEALGGTTYSLLAGFGALLGKRLGRVRDDGTVTTLIAISDRAGDDDLRGNAMKIATATIDPSDVTTDLAGTRSAVREAFAVVRDVPDDTHLLLPITPYVPKRAVRRTADVLFGDLPVSCSNLGEVPAEMLRIDGSAADYVLFRPMDQNVSRATIERTGGQLVLAAGRTSTFISIGVVGYEVGADNTREWLGDRVTETLATLELKATII</sequence>
<name>A0A7I7RUH3_9MYCO</name>